<dbReference type="InterPro" id="IPR036410">
    <property type="entry name" value="HSP_DnaJ_Cys-rich_dom_sf"/>
</dbReference>
<dbReference type="SUPFAM" id="SSF49493">
    <property type="entry name" value="HSP40/DnaJ peptide-binding domain"/>
    <property type="match status" value="2"/>
</dbReference>
<dbReference type="InterPro" id="IPR008971">
    <property type="entry name" value="HSP40/DnaJ_pept-bd"/>
</dbReference>
<keyword evidence="1 6" id="KW-0479">Metal-binding</keyword>
<keyword evidence="5" id="KW-0143">Chaperone</keyword>
<dbReference type="SMART" id="SM00271">
    <property type="entry name" value="DnaJ"/>
    <property type="match status" value="1"/>
</dbReference>
<feature type="zinc finger region" description="CR-type" evidence="6">
    <location>
        <begin position="149"/>
        <end position="231"/>
    </location>
</feature>
<evidence type="ECO:0000259" key="10">
    <source>
        <dbReference type="PROSITE" id="PS51188"/>
    </source>
</evidence>
<dbReference type="GO" id="GO:0008270">
    <property type="term" value="F:zinc ion binding"/>
    <property type="evidence" value="ECO:0007669"/>
    <property type="project" value="UniProtKB-KW"/>
</dbReference>
<feature type="signal peptide" evidence="8">
    <location>
        <begin position="1"/>
        <end position="21"/>
    </location>
</feature>
<feature type="chain" id="PRO_5001894021" evidence="8">
    <location>
        <begin position="22"/>
        <end position="427"/>
    </location>
</feature>
<evidence type="ECO:0000259" key="9">
    <source>
        <dbReference type="PROSITE" id="PS50076"/>
    </source>
</evidence>
<dbReference type="CDD" id="cd10719">
    <property type="entry name" value="DnaJ_zf"/>
    <property type="match status" value="1"/>
</dbReference>
<keyword evidence="3 6" id="KW-0863">Zinc-finger</keyword>
<dbReference type="HOGENOM" id="CLU_017633_0_2_1"/>
<evidence type="ECO:0000256" key="4">
    <source>
        <dbReference type="ARBA" id="ARBA00022833"/>
    </source>
</evidence>
<dbReference type="PROSITE" id="PS51188">
    <property type="entry name" value="ZF_CR"/>
    <property type="match status" value="1"/>
</dbReference>
<dbReference type="InterPro" id="IPR044713">
    <property type="entry name" value="DNJA1/2-like"/>
</dbReference>
<dbReference type="GO" id="GO:0006457">
    <property type="term" value="P:protein folding"/>
    <property type="evidence" value="ECO:0007669"/>
    <property type="project" value="InterPro"/>
</dbReference>
<name>A0A093XQA9_TALMA</name>
<dbReference type="GO" id="GO:0030544">
    <property type="term" value="F:Hsp70 protein binding"/>
    <property type="evidence" value="ECO:0007669"/>
    <property type="project" value="InterPro"/>
</dbReference>
<organism evidence="11">
    <name type="scientific">Talaromyces marneffei PM1</name>
    <dbReference type="NCBI Taxonomy" id="1077442"/>
    <lineage>
        <taxon>Eukaryota</taxon>
        <taxon>Fungi</taxon>
        <taxon>Dikarya</taxon>
        <taxon>Ascomycota</taxon>
        <taxon>Pezizomycotina</taxon>
        <taxon>Eurotiomycetes</taxon>
        <taxon>Eurotiomycetidae</taxon>
        <taxon>Eurotiales</taxon>
        <taxon>Trichocomaceae</taxon>
        <taxon>Talaromyces</taxon>
        <taxon>Talaromyces sect. Talaromyces</taxon>
    </lineage>
</organism>
<dbReference type="FunFam" id="2.10.230.10:FF:000001">
    <property type="entry name" value="DnaJ subfamily A member 2"/>
    <property type="match status" value="1"/>
</dbReference>
<feature type="region of interest" description="Disordered" evidence="7">
    <location>
        <begin position="406"/>
        <end position="427"/>
    </location>
</feature>
<reference evidence="11" key="1">
    <citation type="journal article" date="2014" name="PLoS Genet.">
        <title>Signature Gene Expression Reveals Novel Clues to the Molecular Mechanisms of Dimorphic Transition in Penicillium marneffei.</title>
        <authorList>
            <person name="Yang E."/>
            <person name="Wang G."/>
            <person name="Cai J."/>
            <person name="Woo P.C."/>
            <person name="Lau S.K."/>
            <person name="Yuen K.-Y."/>
            <person name="Chow W.-N."/>
            <person name="Lin X."/>
        </authorList>
    </citation>
    <scope>NUCLEOTIDE SEQUENCE [LARGE SCALE GENOMIC DNA]</scope>
    <source>
        <strain evidence="11">PM1</strain>
    </source>
</reference>
<feature type="compositionally biased region" description="Basic and acidic residues" evidence="7">
    <location>
        <begin position="415"/>
        <end position="427"/>
    </location>
</feature>
<dbReference type="CDD" id="cd06257">
    <property type="entry name" value="DnaJ"/>
    <property type="match status" value="1"/>
</dbReference>
<sequence>MLPFNFLLVVSLFLILPLTLCAEDYYKILGVDKSAAERDIKRAYRTLSKKFHPDKNPGDESAKKKFVDIAEAYEVLSTSSTRKIYDQYGHEGLEQHKQGGNRGGHAGDPFDLFSRFFGGGGHSGHGGGHRKGPDMEVKLTLPLRDFYTGRDLEFNVEKQQICESCEGSGSADGVVETCDKCGGRGIVIQKHMIAPGMFQQVQSHCDKCGGKGKSIKKPCPVCHGQRVVRKTTTISATVEKGMSKGSRLTFENEGDESPDWVAGDLIVILAEQEPALGVNDGERTDGSFFRRKGKDLFWKEVLSLREAWMGEWTRNLTHLDGHVVQLSRKRGEVVQPLAVETVTGQGMPIYREGHLHDHDHDDDNGEEYGNLFVEYTVVLPDQMESGMEKDFHALWQKWRRKNGVDLLQDSGRPVPVDHQDGHSKDEL</sequence>
<evidence type="ECO:0000256" key="2">
    <source>
        <dbReference type="ARBA" id="ARBA00022737"/>
    </source>
</evidence>
<proteinExistence type="predicted"/>
<dbReference type="Pfam" id="PF00684">
    <property type="entry name" value="DnaJ_CXXCXGXG"/>
    <property type="match status" value="1"/>
</dbReference>
<dbReference type="PRINTS" id="PR00625">
    <property type="entry name" value="JDOMAIN"/>
</dbReference>
<evidence type="ECO:0000256" key="5">
    <source>
        <dbReference type="ARBA" id="ARBA00023186"/>
    </source>
</evidence>
<dbReference type="Gene3D" id="1.10.287.110">
    <property type="entry name" value="DnaJ domain"/>
    <property type="match status" value="1"/>
</dbReference>
<evidence type="ECO:0000256" key="3">
    <source>
        <dbReference type="ARBA" id="ARBA00022771"/>
    </source>
</evidence>
<evidence type="ECO:0000256" key="1">
    <source>
        <dbReference type="ARBA" id="ARBA00022723"/>
    </source>
</evidence>
<dbReference type="AlphaFoldDB" id="A0A093XQA9"/>
<feature type="domain" description="CR-type" evidence="10">
    <location>
        <begin position="149"/>
        <end position="231"/>
    </location>
</feature>
<evidence type="ECO:0000313" key="11">
    <source>
        <dbReference type="EMBL" id="KFX47418.1"/>
    </source>
</evidence>
<dbReference type="eggNOG" id="KOG0712">
    <property type="taxonomic scope" value="Eukaryota"/>
</dbReference>
<dbReference type="CDD" id="cd10747">
    <property type="entry name" value="DnaJ_C"/>
    <property type="match status" value="1"/>
</dbReference>
<dbReference type="InterPro" id="IPR036869">
    <property type="entry name" value="J_dom_sf"/>
</dbReference>
<dbReference type="GO" id="GO:0051082">
    <property type="term" value="F:unfolded protein binding"/>
    <property type="evidence" value="ECO:0007669"/>
    <property type="project" value="InterPro"/>
</dbReference>
<evidence type="ECO:0000256" key="8">
    <source>
        <dbReference type="SAM" id="SignalP"/>
    </source>
</evidence>
<keyword evidence="8" id="KW-0732">Signal</keyword>
<comment type="caution">
    <text evidence="11">The sequence shown here is derived from an EMBL/GenBank/DDBJ whole genome shotgun (WGS) entry which is preliminary data.</text>
</comment>
<dbReference type="Gene3D" id="2.10.230.10">
    <property type="entry name" value="Heat shock protein DnaJ, cysteine-rich domain"/>
    <property type="match status" value="1"/>
</dbReference>
<dbReference type="Pfam" id="PF00226">
    <property type="entry name" value="DnaJ"/>
    <property type="match status" value="1"/>
</dbReference>
<dbReference type="InterPro" id="IPR002939">
    <property type="entry name" value="DnaJ_C"/>
</dbReference>
<gene>
    <name evidence="11" type="ORF">GQ26_0151350</name>
</gene>
<dbReference type="Gene3D" id="2.60.260.20">
    <property type="entry name" value="Urease metallochaperone UreE, N-terminal domain"/>
    <property type="match status" value="2"/>
</dbReference>
<dbReference type="InterPro" id="IPR001623">
    <property type="entry name" value="DnaJ_domain"/>
</dbReference>
<keyword evidence="4 6" id="KW-0862">Zinc</keyword>
<dbReference type="EMBL" id="JPOX01000015">
    <property type="protein sequence ID" value="KFX47418.1"/>
    <property type="molecule type" value="Genomic_DNA"/>
</dbReference>
<keyword evidence="2" id="KW-0677">Repeat</keyword>
<dbReference type="InterPro" id="IPR001305">
    <property type="entry name" value="HSP_DnaJ_Cys-rich_dom"/>
</dbReference>
<dbReference type="PANTHER" id="PTHR43888">
    <property type="entry name" value="DNAJ-LIKE-2, ISOFORM A-RELATED"/>
    <property type="match status" value="1"/>
</dbReference>
<accession>A0A093XQA9</accession>
<feature type="domain" description="J" evidence="9">
    <location>
        <begin position="24"/>
        <end position="89"/>
    </location>
</feature>
<evidence type="ECO:0000256" key="6">
    <source>
        <dbReference type="PROSITE-ProRule" id="PRU00546"/>
    </source>
</evidence>
<dbReference type="Pfam" id="PF01556">
    <property type="entry name" value="DnaJ_C"/>
    <property type="match status" value="1"/>
</dbReference>
<protein>
    <submittedName>
        <fullName evidence="11">DnaJ-related protein spj1</fullName>
    </submittedName>
</protein>
<dbReference type="PROSITE" id="PS50076">
    <property type="entry name" value="DNAJ_2"/>
    <property type="match status" value="1"/>
</dbReference>
<evidence type="ECO:0000256" key="7">
    <source>
        <dbReference type="SAM" id="MobiDB-lite"/>
    </source>
</evidence>
<dbReference type="SUPFAM" id="SSF46565">
    <property type="entry name" value="Chaperone J-domain"/>
    <property type="match status" value="1"/>
</dbReference>
<dbReference type="SUPFAM" id="SSF57938">
    <property type="entry name" value="DnaJ/Hsp40 cysteine-rich domain"/>
    <property type="match status" value="1"/>
</dbReference>